<comment type="caution">
    <text evidence="5">The sequence shown here is derived from an EMBL/GenBank/DDBJ whole genome shotgun (WGS) entry which is preliminary data.</text>
</comment>
<dbReference type="InterPro" id="IPR029058">
    <property type="entry name" value="AB_hydrolase_fold"/>
</dbReference>
<dbReference type="EMBL" id="LODT01000031">
    <property type="protein sequence ID" value="KYQ92204.1"/>
    <property type="molecule type" value="Genomic_DNA"/>
</dbReference>
<dbReference type="OrthoDB" id="448051at2759"/>
<gene>
    <name evidence="5" type="ORF">DLAC_07050</name>
</gene>
<keyword evidence="6" id="KW-1185">Reference proteome</keyword>
<dbReference type="GO" id="GO:0019915">
    <property type="term" value="P:lipid storage"/>
    <property type="evidence" value="ECO:0007669"/>
    <property type="project" value="InterPro"/>
</dbReference>
<dbReference type="Gene3D" id="3.40.50.1820">
    <property type="entry name" value="alpha/beta hydrolase"/>
    <property type="match status" value="1"/>
</dbReference>
<dbReference type="GO" id="GO:0016298">
    <property type="term" value="F:lipase activity"/>
    <property type="evidence" value="ECO:0007669"/>
    <property type="project" value="InterPro"/>
</dbReference>
<evidence type="ECO:0000256" key="3">
    <source>
        <dbReference type="ARBA" id="ARBA00022677"/>
    </source>
</evidence>
<evidence type="ECO:0000256" key="2">
    <source>
        <dbReference type="ARBA" id="ARBA00008300"/>
    </source>
</evidence>
<proteinExistence type="inferred from homology"/>
<evidence type="ECO:0000313" key="5">
    <source>
        <dbReference type="EMBL" id="KYQ92204.1"/>
    </source>
</evidence>
<keyword evidence="4" id="KW-0378">Hydrolase</keyword>
<evidence type="ECO:0000256" key="4">
    <source>
        <dbReference type="ARBA" id="ARBA00022801"/>
    </source>
</evidence>
<dbReference type="PANTHER" id="PTHR13390:SF0">
    <property type="entry name" value="LIPID DROPLET-ASSOCIATED HYDROLASE"/>
    <property type="match status" value="1"/>
</dbReference>
<dbReference type="PANTHER" id="PTHR13390">
    <property type="entry name" value="LIPASE"/>
    <property type="match status" value="1"/>
</dbReference>
<comment type="similarity">
    <text evidence="2">Belongs to the AB hydrolase superfamily. LDAH family.</text>
</comment>
<protein>
    <recommendedName>
        <fullName evidence="7">Lipid droplet-associated serine hydrolase</fullName>
    </recommendedName>
</protein>
<dbReference type="InParanoid" id="A0A151ZE90"/>
<dbReference type="InterPro" id="IPR019363">
    <property type="entry name" value="LDAH"/>
</dbReference>
<keyword evidence="3" id="KW-0551">Lipid droplet</keyword>
<reference evidence="5 6" key="1">
    <citation type="submission" date="2015-12" db="EMBL/GenBank/DDBJ databases">
        <title>Dictyostelia acquired genes for synthesis and detection of signals that induce cell-type specialization by lateral gene transfer from prokaryotes.</title>
        <authorList>
            <person name="Gloeckner G."/>
            <person name="Schaap P."/>
        </authorList>
    </citation>
    <scope>NUCLEOTIDE SEQUENCE [LARGE SCALE GENOMIC DNA]</scope>
    <source>
        <strain evidence="5 6">TK</strain>
    </source>
</reference>
<dbReference type="FunCoup" id="A0A151ZE90">
    <property type="interactions" value="25"/>
</dbReference>
<dbReference type="OMA" id="WVPVSYY"/>
<name>A0A151ZE90_TIELA</name>
<dbReference type="AlphaFoldDB" id="A0A151ZE90"/>
<evidence type="ECO:0000313" key="6">
    <source>
        <dbReference type="Proteomes" id="UP000076078"/>
    </source>
</evidence>
<dbReference type="SUPFAM" id="SSF53474">
    <property type="entry name" value="alpha/beta-Hydrolases"/>
    <property type="match status" value="1"/>
</dbReference>
<evidence type="ECO:0008006" key="7">
    <source>
        <dbReference type="Google" id="ProtNLM"/>
    </source>
</evidence>
<dbReference type="Proteomes" id="UP000076078">
    <property type="component" value="Unassembled WGS sequence"/>
</dbReference>
<dbReference type="GO" id="GO:0005811">
    <property type="term" value="C:lipid droplet"/>
    <property type="evidence" value="ECO:0007669"/>
    <property type="project" value="UniProtKB-SubCell"/>
</dbReference>
<dbReference type="Pfam" id="PF10230">
    <property type="entry name" value="LIDHydrolase"/>
    <property type="match status" value="1"/>
</dbReference>
<organism evidence="5 6">
    <name type="scientific">Tieghemostelium lacteum</name>
    <name type="common">Slime mold</name>
    <name type="synonym">Dictyostelium lacteum</name>
    <dbReference type="NCBI Taxonomy" id="361077"/>
    <lineage>
        <taxon>Eukaryota</taxon>
        <taxon>Amoebozoa</taxon>
        <taxon>Evosea</taxon>
        <taxon>Eumycetozoa</taxon>
        <taxon>Dictyostelia</taxon>
        <taxon>Dictyosteliales</taxon>
        <taxon>Raperosteliaceae</taxon>
        <taxon>Tieghemostelium</taxon>
    </lineage>
</organism>
<accession>A0A151ZE90</accession>
<comment type="subcellular location">
    <subcellularLocation>
        <location evidence="1">Lipid droplet</location>
    </subcellularLocation>
</comment>
<evidence type="ECO:0000256" key="1">
    <source>
        <dbReference type="ARBA" id="ARBA00004502"/>
    </source>
</evidence>
<sequence>MVELIHKTIQLHKPIQGETTTDLLFTNSKSFSNTKILVIPGNPGIVSFYIEFIKTLHAETGYDIVGISHIGHCGRVKNKNFSVEDQIQHKSLVIDYLLDQHWSIEKDKQKDIEFILIGHSVGSYVSLKLLSRFSHRYQFRLCCNLFPTFRHLYNGLSPFIKLAIYNPIRWSFANFLHYIPQTVTNQVFKWILSDDETRIGVSQKINYDMASNILYMAYTEALDIREVDSEVQSVFDGRLTDLFFIYGQTDNYTPPHFYEELKKQYPSGNIEYASKEVPHAFVLSHSKPVAIRVSEFINQKCSNTKQ</sequence>